<evidence type="ECO:0000313" key="2">
    <source>
        <dbReference type="Proteomes" id="UP000484381"/>
    </source>
</evidence>
<keyword evidence="2" id="KW-1185">Reference proteome</keyword>
<evidence type="ECO:0008006" key="3">
    <source>
        <dbReference type="Google" id="ProtNLM"/>
    </source>
</evidence>
<dbReference type="EMBL" id="WHNP01000022">
    <property type="protein sequence ID" value="MPW19747.1"/>
    <property type="molecule type" value="Genomic_DNA"/>
</dbReference>
<gene>
    <name evidence="1" type="ORF">GCT13_23325</name>
</gene>
<sequence length="275" mass="30510">MRTNHFTRPTIAAAIALLDVSLSQAKFNHLVFRLGLEASIPIDDKVSVSKKVALLAREVAKAADMQIATADGVVTLVEAVVREAVEVMRAEPAQEDEQNKLMRALALDGFVVQFADRYSQSPPTLRAALPNEVDLPATDDEVHQLLDHFGFSLPKGHLDQAIEAHTRGDWAAANSQTRTFLESLFDAIAFHIDAAGAPQGSSENRRQWLATQQQFLSIARNEWSTDGKSYINGLFKMLHTEGSHPGLSDEDRSTFRLHIVLITARTFLRRLKNKM</sequence>
<name>A0A7X1ND50_9BURK</name>
<comment type="caution">
    <text evidence="1">The sequence shown here is derived from an EMBL/GenBank/DDBJ whole genome shotgun (WGS) entry which is preliminary data.</text>
</comment>
<evidence type="ECO:0000313" key="1">
    <source>
        <dbReference type="EMBL" id="MPW19747.1"/>
    </source>
</evidence>
<dbReference type="Proteomes" id="UP000484381">
    <property type="component" value="Unassembled WGS sequence"/>
</dbReference>
<dbReference type="AlphaFoldDB" id="A0A7X1ND50"/>
<reference evidence="1 2" key="1">
    <citation type="submission" date="2019-10" db="EMBL/GenBank/DDBJ databases">
        <title>Paraburkholderia sp. isolated from nodules of Mimosa pudica from Brazilian Atlantic Forest soils.</title>
        <authorList>
            <person name="Paulitsch F."/>
            <person name="Hungria M."/>
            <person name="Dall'Agnol R."/>
        </authorList>
    </citation>
    <scope>NUCLEOTIDE SEQUENCE [LARGE SCALE GENOMIC DNA]</scope>
    <source>
        <strain evidence="1 2">CNPSo 3157</strain>
    </source>
</reference>
<organism evidence="1 2">
    <name type="scientific">Paraburkholderia franconis</name>
    <dbReference type="NCBI Taxonomy" id="2654983"/>
    <lineage>
        <taxon>Bacteria</taxon>
        <taxon>Pseudomonadati</taxon>
        <taxon>Pseudomonadota</taxon>
        <taxon>Betaproteobacteria</taxon>
        <taxon>Burkholderiales</taxon>
        <taxon>Burkholderiaceae</taxon>
        <taxon>Paraburkholderia</taxon>
    </lineage>
</organism>
<proteinExistence type="predicted"/>
<protein>
    <recommendedName>
        <fullName evidence="3">Abortive infection protein-like C-terminal domain-containing protein</fullName>
    </recommendedName>
</protein>
<accession>A0A7X1ND50</accession>